<dbReference type="AlphaFoldDB" id="A0A5N0VGC6"/>
<dbReference type="OrthoDB" id="9797653at2"/>
<dbReference type="Pfam" id="PF02515">
    <property type="entry name" value="CoA_transf_3"/>
    <property type="match status" value="1"/>
</dbReference>
<dbReference type="Proteomes" id="UP000319769">
    <property type="component" value="Unassembled WGS sequence"/>
</dbReference>
<gene>
    <name evidence="3" type="ORF">FPZ12_007585</name>
</gene>
<proteinExistence type="inferred from homology"/>
<dbReference type="SUPFAM" id="SSF89796">
    <property type="entry name" value="CoA-transferase family III (CaiB/BaiF)"/>
    <property type="match status" value="1"/>
</dbReference>
<evidence type="ECO:0000313" key="3">
    <source>
        <dbReference type="EMBL" id="KAA9164443.1"/>
    </source>
</evidence>
<dbReference type="EMBL" id="VMNW02000007">
    <property type="protein sequence ID" value="KAA9164443.1"/>
    <property type="molecule type" value="Genomic_DNA"/>
</dbReference>
<keyword evidence="2" id="KW-0808">Transferase</keyword>
<dbReference type="RefSeq" id="WP_144752993.1">
    <property type="nucleotide sequence ID" value="NZ_VMNW02000007.1"/>
</dbReference>
<keyword evidence="4" id="KW-1185">Reference proteome</keyword>
<reference evidence="3" key="1">
    <citation type="submission" date="2019-09" db="EMBL/GenBank/DDBJ databases">
        <authorList>
            <person name="Teo W.F.A."/>
            <person name="Duangmal K."/>
        </authorList>
    </citation>
    <scope>NUCLEOTIDE SEQUENCE [LARGE SCALE GENOMIC DNA]</scope>
    <source>
        <strain evidence="3">K81G1</strain>
    </source>
</reference>
<dbReference type="GO" id="GO:0016740">
    <property type="term" value="F:transferase activity"/>
    <property type="evidence" value="ECO:0007669"/>
    <property type="project" value="UniProtKB-KW"/>
</dbReference>
<dbReference type="PANTHER" id="PTHR48228">
    <property type="entry name" value="SUCCINYL-COA--D-CITRAMALATE COA-TRANSFERASE"/>
    <property type="match status" value="1"/>
</dbReference>
<evidence type="ECO:0008006" key="5">
    <source>
        <dbReference type="Google" id="ProtNLM"/>
    </source>
</evidence>
<comment type="similarity">
    <text evidence="1">Belongs to the CoA-transferase III family.</text>
</comment>
<evidence type="ECO:0000313" key="4">
    <source>
        <dbReference type="Proteomes" id="UP000319769"/>
    </source>
</evidence>
<dbReference type="InterPro" id="IPR023606">
    <property type="entry name" value="CoA-Trfase_III_dom_1_sf"/>
</dbReference>
<organism evidence="3 4">
    <name type="scientific">Amycolatopsis acidicola</name>
    <dbReference type="NCBI Taxonomy" id="2596893"/>
    <lineage>
        <taxon>Bacteria</taxon>
        <taxon>Bacillati</taxon>
        <taxon>Actinomycetota</taxon>
        <taxon>Actinomycetes</taxon>
        <taxon>Pseudonocardiales</taxon>
        <taxon>Pseudonocardiaceae</taxon>
        <taxon>Amycolatopsis</taxon>
    </lineage>
</organism>
<dbReference type="PANTHER" id="PTHR48228:SF6">
    <property type="entry name" value="L-CARNITINE COA-TRANSFERASE"/>
    <property type="match status" value="1"/>
</dbReference>
<dbReference type="Gene3D" id="3.30.1540.10">
    <property type="entry name" value="formyl-coa transferase, domain 3"/>
    <property type="match status" value="1"/>
</dbReference>
<comment type="caution">
    <text evidence="3">The sequence shown here is derived from an EMBL/GenBank/DDBJ whole genome shotgun (WGS) entry which is preliminary data.</text>
</comment>
<dbReference type="InterPro" id="IPR044855">
    <property type="entry name" value="CoA-Trfase_III_dom3_sf"/>
</dbReference>
<protein>
    <recommendedName>
        <fullName evidence="5">CoA transferase</fullName>
    </recommendedName>
</protein>
<dbReference type="InterPro" id="IPR003673">
    <property type="entry name" value="CoA-Trfase_fam_III"/>
</dbReference>
<sequence>MGAMVDGTLTIEVGGSRAAAFAAKLMADAGGDVVTVEDERRRDALSPAARLYLDAGKDVVTHQDGSDAIVVQELLPYASLFVTDLPASELRERGLDWETVHARAPRMCYVRLPAVGWADDGNAGELAMQALSGLMYMVGRPDAEPLSLPYGLGSLQLGLHGAAAAAAALNVAAETGEGHLAEISGTEVLASYVRIYGAVATYYRIPLRRDGRRAPGSGGRFPFGLFPCKDGYVAMICRSAREWDSLLEMMGQPDWSRQERYRDLYAIAISYPDEVDELISPWLMSHTRDELLELAQRYTVPVAPVRLVDEVLADPQLSRHRDFFDHLTTTDGRVLRIPGRPWASGSRVFAEQNTRVTQAFSGNPISK</sequence>
<name>A0A5N0VGC6_9PSEU</name>
<accession>A0A5N0VGC6</accession>
<dbReference type="InterPro" id="IPR050509">
    <property type="entry name" value="CoA-transferase_III"/>
</dbReference>
<evidence type="ECO:0000256" key="1">
    <source>
        <dbReference type="ARBA" id="ARBA00008383"/>
    </source>
</evidence>
<evidence type="ECO:0000256" key="2">
    <source>
        <dbReference type="ARBA" id="ARBA00022679"/>
    </source>
</evidence>
<dbReference type="Gene3D" id="3.40.50.10540">
    <property type="entry name" value="Crotonobetainyl-coa:carnitine coa-transferase, domain 1"/>
    <property type="match status" value="1"/>
</dbReference>